<dbReference type="SFLD" id="SFLDG01152">
    <property type="entry name" value="Main.3:_Omega-_and_Tau-like"/>
    <property type="match status" value="1"/>
</dbReference>
<dbReference type="AlphaFoldDB" id="A0A830C0B0"/>
<dbReference type="SFLD" id="SFLDG00358">
    <property type="entry name" value="Main_(cytGST)"/>
    <property type="match status" value="1"/>
</dbReference>
<dbReference type="InterPro" id="IPR036249">
    <property type="entry name" value="Thioredoxin-like_sf"/>
</dbReference>
<dbReference type="OrthoDB" id="4951845at2759"/>
<proteinExistence type="inferred from homology"/>
<evidence type="ECO:0000313" key="9">
    <source>
        <dbReference type="Proteomes" id="UP000653305"/>
    </source>
</evidence>
<evidence type="ECO:0000256" key="5">
    <source>
        <dbReference type="RuleBase" id="RU369102"/>
    </source>
</evidence>
<dbReference type="InterPro" id="IPR004045">
    <property type="entry name" value="Glutathione_S-Trfase_N"/>
</dbReference>
<evidence type="ECO:0000313" key="8">
    <source>
        <dbReference type="EMBL" id="GFP91582.1"/>
    </source>
</evidence>
<dbReference type="Pfam" id="PF22041">
    <property type="entry name" value="GST_C_7"/>
    <property type="match status" value="1"/>
</dbReference>
<dbReference type="SUPFAM" id="SSF52833">
    <property type="entry name" value="Thioredoxin-like"/>
    <property type="match status" value="1"/>
</dbReference>
<comment type="caution">
    <text evidence="8">The sequence shown here is derived from an EMBL/GenBank/DDBJ whole genome shotgun (WGS) entry which is preliminary data.</text>
</comment>
<dbReference type="InterPro" id="IPR010987">
    <property type="entry name" value="Glutathione-S-Trfase_C-like"/>
</dbReference>
<dbReference type="InterPro" id="IPR045073">
    <property type="entry name" value="Omega/Tau-like"/>
</dbReference>
<organism evidence="8 9">
    <name type="scientific">Phtheirospermum japonicum</name>
    <dbReference type="NCBI Taxonomy" id="374723"/>
    <lineage>
        <taxon>Eukaryota</taxon>
        <taxon>Viridiplantae</taxon>
        <taxon>Streptophyta</taxon>
        <taxon>Embryophyta</taxon>
        <taxon>Tracheophyta</taxon>
        <taxon>Spermatophyta</taxon>
        <taxon>Magnoliopsida</taxon>
        <taxon>eudicotyledons</taxon>
        <taxon>Gunneridae</taxon>
        <taxon>Pentapetalae</taxon>
        <taxon>asterids</taxon>
        <taxon>lamiids</taxon>
        <taxon>Lamiales</taxon>
        <taxon>Orobanchaceae</taxon>
        <taxon>Orobanchaceae incertae sedis</taxon>
        <taxon>Phtheirospermum</taxon>
    </lineage>
</organism>
<dbReference type="CDD" id="cd03185">
    <property type="entry name" value="GST_C_Tau"/>
    <property type="match status" value="1"/>
</dbReference>
<dbReference type="PROSITE" id="PS50404">
    <property type="entry name" value="GST_NTER"/>
    <property type="match status" value="1"/>
</dbReference>
<dbReference type="EC" id="2.5.1.18" evidence="5"/>
<dbReference type="CDD" id="cd03058">
    <property type="entry name" value="GST_N_Tau"/>
    <property type="match status" value="1"/>
</dbReference>
<dbReference type="InterPro" id="IPR054416">
    <property type="entry name" value="GST_UstS-like_C"/>
</dbReference>
<feature type="domain" description="GST C-terminal" evidence="7">
    <location>
        <begin position="92"/>
        <end position="220"/>
    </location>
</feature>
<dbReference type="Gene3D" id="3.40.30.10">
    <property type="entry name" value="Glutaredoxin"/>
    <property type="match status" value="1"/>
</dbReference>
<evidence type="ECO:0000256" key="2">
    <source>
        <dbReference type="ARBA" id="ARBA00022679"/>
    </source>
</evidence>
<dbReference type="InterPro" id="IPR040079">
    <property type="entry name" value="Glutathione_S-Trfase"/>
</dbReference>
<comment type="subcellular location">
    <subcellularLocation>
        <location evidence="5">Cytoplasm</location>
        <location evidence="5">Cytosol</location>
    </subcellularLocation>
</comment>
<evidence type="ECO:0000259" key="6">
    <source>
        <dbReference type="PROSITE" id="PS50404"/>
    </source>
</evidence>
<dbReference type="GO" id="GO:0004364">
    <property type="term" value="F:glutathione transferase activity"/>
    <property type="evidence" value="ECO:0007669"/>
    <property type="project" value="UniProtKB-UniRule"/>
</dbReference>
<dbReference type="Pfam" id="PF02798">
    <property type="entry name" value="GST_N"/>
    <property type="match status" value="1"/>
</dbReference>
<accession>A0A830C0B0</accession>
<keyword evidence="9" id="KW-1185">Reference proteome</keyword>
<evidence type="ECO:0000256" key="4">
    <source>
        <dbReference type="ARBA" id="ARBA00047960"/>
    </source>
</evidence>
<dbReference type="GO" id="GO:0009407">
    <property type="term" value="P:toxin catabolic process"/>
    <property type="evidence" value="ECO:0007669"/>
    <property type="project" value="UniProtKB-ARBA"/>
</dbReference>
<dbReference type="SFLD" id="SFLDS00019">
    <property type="entry name" value="Glutathione_Transferase_(cytos"/>
    <property type="match status" value="1"/>
</dbReference>
<dbReference type="Proteomes" id="UP000653305">
    <property type="component" value="Unassembled WGS sequence"/>
</dbReference>
<dbReference type="GO" id="GO:0006749">
    <property type="term" value="P:glutathione metabolic process"/>
    <property type="evidence" value="ECO:0007669"/>
    <property type="project" value="InterPro"/>
</dbReference>
<dbReference type="PROSITE" id="PS50405">
    <property type="entry name" value="GST_CTER"/>
    <property type="match status" value="1"/>
</dbReference>
<comment type="similarity">
    <text evidence="3">Belongs to the GST superfamily. Tau family.</text>
</comment>
<feature type="domain" description="GST N-terminal" evidence="6">
    <location>
        <begin position="5"/>
        <end position="85"/>
    </location>
</feature>
<dbReference type="FunFam" id="1.20.1050.10:FF:000016">
    <property type="entry name" value="Glutathione S-transferase U9"/>
    <property type="match status" value="1"/>
</dbReference>
<dbReference type="PANTHER" id="PTHR11260:SF781">
    <property type="entry name" value="GLUTATHIONE S-TRANSFERASE U19"/>
    <property type="match status" value="1"/>
</dbReference>
<dbReference type="InterPro" id="IPR036282">
    <property type="entry name" value="Glutathione-S-Trfase_C_sf"/>
</dbReference>
<sequence length="232" mass="26595">MAKKDDVQLLGSWASPYSNRVQIALNLKSVEYEFIEENFYSKKSDRLLKANPVHKKVPVLIHDEKPICESLVIIQYVDDVWTDHGPSILPSDPYDRAMARIWAEYIDEKWFPLFKKELEKTRDETREAIIGKIIEGVALLEAAFVECSKGREFFGGDNVGYVDVVLGSYLGWIKVMEVMMFHVKLFDEIRVPGLARWAERFVSHEAAKDVVPAAQKLVQFYMMVETAKASTS</sequence>
<evidence type="ECO:0000259" key="7">
    <source>
        <dbReference type="PROSITE" id="PS50405"/>
    </source>
</evidence>
<protein>
    <recommendedName>
        <fullName evidence="5">Glutathione S-transferase</fullName>
        <ecNumber evidence="5">2.5.1.18</ecNumber>
    </recommendedName>
</protein>
<evidence type="ECO:0000256" key="1">
    <source>
        <dbReference type="ARBA" id="ARBA00022575"/>
    </source>
</evidence>
<dbReference type="GO" id="GO:0005829">
    <property type="term" value="C:cytosol"/>
    <property type="evidence" value="ECO:0007669"/>
    <property type="project" value="UniProtKB-SubCell"/>
</dbReference>
<dbReference type="InterPro" id="IPR045074">
    <property type="entry name" value="GST_C_Tau"/>
</dbReference>
<dbReference type="PANTHER" id="PTHR11260">
    <property type="entry name" value="GLUTATHIONE S-TRANSFERASE, GST, SUPERFAMILY, GST DOMAIN CONTAINING"/>
    <property type="match status" value="1"/>
</dbReference>
<keyword evidence="5" id="KW-0963">Cytoplasm</keyword>
<dbReference type="EMBL" id="BMAC01000248">
    <property type="protein sequence ID" value="GFP91582.1"/>
    <property type="molecule type" value="Genomic_DNA"/>
</dbReference>
<dbReference type="Gene3D" id="1.20.1050.10">
    <property type="match status" value="1"/>
</dbReference>
<dbReference type="FunFam" id="3.40.30.10:FF:000044">
    <property type="entry name" value="Glutathione S-transferase GSTU6"/>
    <property type="match status" value="1"/>
</dbReference>
<dbReference type="SUPFAM" id="SSF47616">
    <property type="entry name" value="GST C-terminal domain-like"/>
    <property type="match status" value="1"/>
</dbReference>
<gene>
    <name evidence="8" type="ORF">PHJA_001302200</name>
</gene>
<reference evidence="8" key="1">
    <citation type="submission" date="2020-07" db="EMBL/GenBank/DDBJ databases">
        <title>Ethylene signaling mediates host invasion by parasitic plants.</title>
        <authorList>
            <person name="Yoshida S."/>
        </authorList>
    </citation>
    <scope>NUCLEOTIDE SEQUENCE</scope>
    <source>
        <strain evidence="8">Okayama</strain>
    </source>
</reference>
<evidence type="ECO:0000256" key="3">
    <source>
        <dbReference type="ARBA" id="ARBA00025743"/>
    </source>
</evidence>
<comment type="catalytic activity">
    <reaction evidence="4 5">
        <text>RX + glutathione = an S-substituted glutathione + a halide anion + H(+)</text>
        <dbReference type="Rhea" id="RHEA:16437"/>
        <dbReference type="ChEBI" id="CHEBI:15378"/>
        <dbReference type="ChEBI" id="CHEBI:16042"/>
        <dbReference type="ChEBI" id="CHEBI:17792"/>
        <dbReference type="ChEBI" id="CHEBI:57925"/>
        <dbReference type="ChEBI" id="CHEBI:90779"/>
        <dbReference type="EC" id="2.5.1.18"/>
    </reaction>
</comment>
<keyword evidence="2 5" id="KW-0808">Transferase</keyword>
<comment type="function">
    <text evidence="5">Is involved in the conjugation of reduced glutathione to a wide number of exogenous and endogenous hydrophobic electrophiles.</text>
</comment>
<keyword evidence="1" id="KW-0216">Detoxification</keyword>
<name>A0A830C0B0_9LAMI</name>